<dbReference type="Pfam" id="PF09359">
    <property type="entry name" value="VTC"/>
    <property type="match status" value="1"/>
</dbReference>
<dbReference type="OrthoDB" id="281873at2"/>
<protein>
    <submittedName>
        <fullName evidence="3">VTC domain protein</fullName>
    </submittedName>
</protein>
<dbReference type="SUPFAM" id="SSF55154">
    <property type="entry name" value="CYTH-like phosphatases"/>
    <property type="match status" value="1"/>
</dbReference>
<dbReference type="Gene3D" id="3.20.100.30">
    <property type="entry name" value="VTC, catalytic tunnel domain"/>
    <property type="match status" value="1"/>
</dbReference>
<dbReference type="Proteomes" id="UP000315017">
    <property type="component" value="Chromosome"/>
</dbReference>
<evidence type="ECO:0000259" key="2">
    <source>
        <dbReference type="Pfam" id="PF09359"/>
    </source>
</evidence>
<sequence length="301" mass="33580">MHASAEPERSQPEFGPRMTGSKEAGAALSSTVSGSSNTTPPNRSRSDHRFGQYELKFLLSEGQAAQVIDWARIHMARDPVALCDESEMYQVHSVYLDTPALGVFGRAGALRTRKYRLRRYGHEETIWLERKAKVRGRVKKRRTAIQENQLACLHQQAPPPHWPGHWFRRRVQLRQLQPVCSVTYERFARVGLTPEGPIRMTLDRAIGGSGLLESGVDSQPAANWEVPRSSLSGLNRLSGLCILELKYPTTLPALFKGVMSDFTLDPLKVSKFRTCMETWVVPPAEEIAGDVSGSDESRAVA</sequence>
<keyword evidence="4" id="KW-1185">Reference proteome</keyword>
<accession>A0A517YB78</accession>
<organism evidence="3 4">
    <name type="scientific">Anatilimnocola aggregata</name>
    <dbReference type="NCBI Taxonomy" id="2528021"/>
    <lineage>
        <taxon>Bacteria</taxon>
        <taxon>Pseudomonadati</taxon>
        <taxon>Planctomycetota</taxon>
        <taxon>Planctomycetia</taxon>
        <taxon>Pirellulales</taxon>
        <taxon>Pirellulaceae</taxon>
        <taxon>Anatilimnocola</taxon>
    </lineage>
</organism>
<dbReference type="EMBL" id="CP036274">
    <property type="protein sequence ID" value="QDU27382.1"/>
    <property type="molecule type" value="Genomic_DNA"/>
</dbReference>
<name>A0A517YB78_9BACT</name>
<dbReference type="KEGG" id="aagg:ETAA8_24690"/>
<dbReference type="CDD" id="cd07750">
    <property type="entry name" value="PolyPPase_VTC_like"/>
    <property type="match status" value="1"/>
</dbReference>
<dbReference type="GO" id="GO:0006799">
    <property type="term" value="P:polyphosphate biosynthetic process"/>
    <property type="evidence" value="ECO:0007669"/>
    <property type="project" value="UniProtKB-ARBA"/>
</dbReference>
<dbReference type="InterPro" id="IPR033469">
    <property type="entry name" value="CYTH-like_dom_sf"/>
</dbReference>
<dbReference type="InterPro" id="IPR018966">
    <property type="entry name" value="VTC_domain"/>
</dbReference>
<dbReference type="InterPro" id="IPR042267">
    <property type="entry name" value="VTC_sf"/>
</dbReference>
<evidence type="ECO:0000313" key="3">
    <source>
        <dbReference type="EMBL" id="QDU27382.1"/>
    </source>
</evidence>
<evidence type="ECO:0000313" key="4">
    <source>
        <dbReference type="Proteomes" id="UP000315017"/>
    </source>
</evidence>
<feature type="compositionally biased region" description="Polar residues" evidence="1">
    <location>
        <begin position="28"/>
        <end position="43"/>
    </location>
</feature>
<feature type="compositionally biased region" description="Basic and acidic residues" evidence="1">
    <location>
        <begin position="1"/>
        <end position="11"/>
    </location>
</feature>
<dbReference type="RefSeq" id="WP_145088226.1">
    <property type="nucleotide sequence ID" value="NZ_CP036274.1"/>
</dbReference>
<gene>
    <name evidence="3" type="ORF">ETAA8_24690</name>
</gene>
<dbReference type="AlphaFoldDB" id="A0A517YB78"/>
<feature type="region of interest" description="Disordered" evidence="1">
    <location>
        <begin position="1"/>
        <end position="47"/>
    </location>
</feature>
<feature type="domain" description="VTC" evidence="2">
    <location>
        <begin position="53"/>
        <end position="279"/>
    </location>
</feature>
<proteinExistence type="predicted"/>
<reference evidence="3 4" key="1">
    <citation type="submission" date="2019-02" db="EMBL/GenBank/DDBJ databases">
        <title>Deep-cultivation of Planctomycetes and their phenomic and genomic characterization uncovers novel biology.</title>
        <authorList>
            <person name="Wiegand S."/>
            <person name="Jogler M."/>
            <person name="Boedeker C."/>
            <person name="Pinto D."/>
            <person name="Vollmers J."/>
            <person name="Rivas-Marin E."/>
            <person name="Kohn T."/>
            <person name="Peeters S.H."/>
            <person name="Heuer A."/>
            <person name="Rast P."/>
            <person name="Oberbeckmann S."/>
            <person name="Bunk B."/>
            <person name="Jeske O."/>
            <person name="Meyerdierks A."/>
            <person name="Storesund J.E."/>
            <person name="Kallscheuer N."/>
            <person name="Luecker S."/>
            <person name="Lage O.M."/>
            <person name="Pohl T."/>
            <person name="Merkel B.J."/>
            <person name="Hornburger P."/>
            <person name="Mueller R.-W."/>
            <person name="Bruemmer F."/>
            <person name="Labrenz M."/>
            <person name="Spormann A.M."/>
            <person name="Op den Camp H."/>
            <person name="Overmann J."/>
            <person name="Amann R."/>
            <person name="Jetten M.S.M."/>
            <person name="Mascher T."/>
            <person name="Medema M.H."/>
            <person name="Devos D.P."/>
            <person name="Kaster A.-K."/>
            <person name="Ovreas L."/>
            <person name="Rohde M."/>
            <person name="Galperin M.Y."/>
            <person name="Jogler C."/>
        </authorList>
    </citation>
    <scope>NUCLEOTIDE SEQUENCE [LARGE SCALE GENOMIC DNA]</scope>
    <source>
        <strain evidence="3 4">ETA_A8</strain>
    </source>
</reference>
<evidence type="ECO:0000256" key="1">
    <source>
        <dbReference type="SAM" id="MobiDB-lite"/>
    </source>
</evidence>